<evidence type="ECO:0000313" key="1">
    <source>
        <dbReference type="EMBL" id="MFB9646233.1"/>
    </source>
</evidence>
<accession>A0ABV5T0U6</accession>
<organism evidence="1 2">
    <name type="scientific">Microbacterium terregens</name>
    <dbReference type="NCBI Taxonomy" id="69363"/>
    <lineage>
        <taxon>Bacteria</taxon>
        <taxon>Bacillati</taxon>
        <taxon>Actinomycetota</taxon>
        <taxon>Actinomycetes</taxon>
        <taxon>Micrococcales</taxon>
        <taxon>Microbacteriaceae</taxon>
        <taxon>Microbacterium</taxon>
    </lineage>
</organism>
<dbReference type="Proteomes" id="UP001589611">
    <property type="component" value="Unassembled WGS sequence"/>
</dbReference>
<sequence length="147" mass="15276">PAPSPTAPVFASEDEAFAAAEETYRAYVDALNQRRGNAASSRDPQTFLTGQALEIDIQTQQQLDQAGLSLVGPSVVASVDPIAAELVNGSVRLEVCLDSSATQVVDARGTDVTPADRELVSLLTVDFISTSPGLLIESSIAKAEAGC</sequence>
<keyword evidence="2" id="KW-1185">Reference proteome</keyword>
<dbReference type="EMBL" id="JBHMBE010000003">
    <property type="protein sequence ID" value="MFB9646233.1"/>
    <property type="molecule type" value="Genomic_DNA"/>
</dbReference>
<name>A0ABV5T0U6_9MICO</name>
<evidence type="ECO:0000313" key="2">
    <source>
        <dbReference type="Proteomes" id="UP001589611"/>
    </source>
</evidence>
<dbReference type="RefSeq" id="WP_378721407.1">
    <property type="nucleotide sequence ID" value="NZ_JBHMBE010000003.1"/>
</dbReference>
<comment type="caution">
    <text evidence="1">The sequence shown here is derived from an EMBL/GenBank/DDBJ whole genome shotgun (WGS) entry which is preliminary data.</text>
</comment>
<proteinExistence type="predicted"/>
<gene>
    <name evidence="1" type="ORF">ACFFPJ_10530</name>
</gene>
<protein>
    <submittedName>
        <fullName evidence="1">Uncharacterized protein</fullName>
    </submittedName>
</protein>
<reference evidence="1 2" key="1">
    <citation type="submission" date="2024-09" db="EMBL/GenBank/DDBJ databases">
        <authorList>
            <person name="Sun Q."/>
            <person name="Mori K."/>
        </authorList>
    </citation>
    <scope>NUCLEOTIDE SEQUENCE [LARGE SCALE GENOMIC DNA]</scope>
    <source>
        <strain evidence="1 2">JCM 1342</strain>
    </source>
</reference>
<feature type="non-terminal residue" evidence="1">
    <location>
        <position position="1"/>
    </location>
</feature>